<dbReference type="EC" id="3.6.1.-" evidence="10"/>
<dbReference type="GO" id="GO:0005525">
    <property type="term" value="F:GTP binding"/>
    <property type="evidence" value="ECO:0007669"/>
    <property type="project" value="UniProtKB-UniRule"/>
</dbReference>
<feature type="binding site" evidence="10">
    <location>
        <begin position="201"/>
        <end position="209"/>
    </location>
    <ligand>
        <name>GTP</name>
        <dbReference type="ChEBI" id="CHEBI:37565"/>
    </ligand>
</feature>
<comment type="function">
    <text evidence="10">One of several proteins that assist in the late maturation steps of the functional core of the 30S ribosomal subunit. Helps release RbfA from mature subunits. May play a role in the assembly of ribosomal proteins into the subunit. Circularly permuted GTPase that catalyzes slow GTP hydrolysis, GTPase activity is stimulated by the 30S ribosomal subunit.</text>
</comment>
<evidence type="ECO:0000256" key="5">
    <source>
        <dbReference type="ARBA" id="ARBA00022741"/>
    </source>
</evidence>
<keyword evidence="6 10" id="KW-0378">Hydrolase</keyword>
<keyword evidence="9 10" id="KW-0342">GTP-binding</keyword>
<evidence type="ECO:0000256" key="8">
    <source>
        <dbReference type="ARBA" id="ARBA00022884"/>
    </source>
</evidence>
<dbReference type="PROSITE" id="PS50936">
    <property type="entry name" value="ENGC_GTPASE"/>
    <property type="match status" value="1"/>
</dbReference>
<dbReference type="PROSITE" id="PS51721">
    <property type="entry name" value="G_CP"/>
    <property type="match status" value="1"/>
</dbReference>
<evidence type="ECO:0000256" key="9">
    <source>
        <dbReference type="ARBA" id="ARBA00023134"/>
    </source>
</evidence>
<evidence type="ECO:0000313" key="14">
    <source>
        <dbReference type="Proteomes" id="UP001056756"/>
    </source>
</evidence>
<evidence type="ECO:0000256" key="10">
    <source>
        <dbReference type="HAMAP-Rule" id="MF_01820"/>
    </source>
</evidence>
<dbReference type="CDD" id="cd01854">
    <property type="entry name" value="YjeQ_EngC"/>
    <property type="match status" value="1"/>
</dbReference>
<comment type="subunit">
    <text evidence="10">Monomer. Associates with 30S ribosomal subunit, binds 16S rRNA.</text>
</comment>
<dbReference type="InterPro" id="IPR027417">
    <property type="entry name" value="P-loop_NTPase"/>
</dbReference>
<dbReference type="AlphaFoldDB" id="A0A9J6ZJE2"/>
<dbReference type="PANTHER" id="PTHR32120:SF10">
    <property type="entry name" value="SMALL RIBOSOMAL SUBUNIT BIOGENESIS GTPASE RSGA"/>
    <property type="match status" value="1"/>
</dbReference>
<dbReference type="NCBIfam" id="TIGR00157">
    <property type="entry name" value="ribosome small subunit-dependent GTPase A"/>
    <property type="match status" value="1"/>
</dbReference>
<evidence type="ECO:0000256" key="7">
    <source>
        <dbReference type="ARBA" id="ARBA00022833"/>
    </source>
</evidence>
<keyword evidence="4 10" id="KW-0699">rRNA-binding</keyword>
<name>A0A9J6ZJE2_9BACL</name>
<evidence type="ECO:0000313" key="13">
    <source>
        <dbReference type="EMBL" id="URN96290.1"/>
    </source>
</evidence>
<dbReference type="Proteomes" id="UP001056756">
    <property type="component" value="Chromosome"/>
</dbReference>
<organism evidence="13 14">
    <name type="scientific">Candidatus Pristimantibacillus lignocellulolyticus</name>
    <dbReference type="NCBI Taxonomy" id="2994561"/>
    <lineage>
        <taxon>Bacteria</taxon>
        <taxon>Bacillati</taxon>
        <taxon>Bacillota</taxon>
        <taxon>Bacilli</taxon>
        <taxon>Bacillales</taxon>
        <taxon>Paenibacillaceae</taxon>
        <taxon>Candidatus Pristimantibacillus</taxon>
    </lineage>
</organism>
<dbReference type="Pfam" id="PF03193">
    <property type="entry name" value="RsgA_GTPase"/>
    <property type="match status" value="1"/>
</dbReference>
<accession>A0A9J6ZJE2</accession>
<dbReference type="Gene3D" id="3.40.50.300">
    <property type="entry name" value="P-loop containing nucleotide triphosphate hydrolases"/>
    <property type="match status" value="1"/>
</dbReference>
<dbReference type="Gene3D" id="2.40.50.140">
    <property type="entry name" value="Nucleic acid-binding proteins"/>
    <property type="match status" value="1"/>
</dbReference>
<feature type="binding site" evidence="10">
    <location>
        <position position="289"/>
    </location>
    <ligand>
        <name>Zn(2+)</name>
        <dbReference type="ChEBI" id="CHEBI:29105"/>
    </ligand>
</feature>
<dbReference type="InterPro" id="IPR010914">
    <property type="entry name" value="RsgA_GTPase_dom"/>
</dbReference>
<feature type="binding site" evidence="10">
    <location>
        <position position="295"/>
    </location>
    <ligand>
        <name>Zn(2+)</name>
        <dbReference type="ChEBI" id="CHEBI:29105"/>
    </ligand>
</feature>
<reference evidence="13" key="1">
    <citation type="submission" date="2022-05" db="EMBL/GenBank/DDBJ databases">
        <title>Novel bacterial taxa in a minimal lignocellulolytic consortium and its capacity to transform plastics disclosed by genome-resolved metagenomics.</title>
        <authorList>
            <person name="Rodriguez C.A.D."/>
            <person name="Diaz-Garcia L."/>
            <person name="Herrera K."/>
            <person name="Tarazona N.A."/>
            <person name="Sproer C."/>
            <person name="Overmann J."/>
            <person name="Jimenez D.J."/>
        </authorList>
    </citation>
    <scope>NUCLEOTIDE SEQUENCE</scope>
    <source>
        <strain evidence="13">MAG5</strain>
    </source>
</reference>
<evidence type="ECO:0000256" key="3">
    <source>
        <dbReference type="ARBA" id="ARBA00022723"/>
    </source>
</evidence>
<proteinExistence type="inferred from homology"/>
<dbReference type="InterPro" id="IPR004881">
    <property type="entry name" value="Ribosome_biogen_GTPase_RsgA"/>
</dbReference>
<dbReference type="InterPro" id="IPR030378">
    <property type="entry name" value="G_CP_dom"/>
</dbReference>
<evidence type="ECO:0000259" key="11">
    <source>
        <dbReference type="PROSITE" id="PS50936"/>
    </source>
</evidence>
<dbReference type="EMBL" id="CP097899">
    <property type="protein sequence ID" value="URN96290.1"/>
    <property type="molecule type" value="Genomic_DNA"/>
</dbReference>
<dbReference type="GO" id="GO:0003924">
    <property type="term" value="F:GTPase activity"/>
    <property type="evidence" value="ECO:0007669"/>
    <property type="project" value="UniProtKB-UniRule"/>
</dbReference>
<keyword evidence="5 10" id="KW-0547">Nucleotide-binding</keyword>
<dbReference type="PANTHER" id="PTHR32120">
    <property type="entry name" value="SMALL RIBOSOMAL SUBUNIT BIOGENESIS GTPASE RSGA"/>
    <property type="match status" value="1"/>
</dbReference>
<feature type="domain" description="EngC GTPase" evidence="11">
    <location>
        <begin position="110"/>
        <end position="257"/>
    </location>
</feature>
<evidence type="ECO:0000256" key="6">
    <source>
        <dbReference type="ARBA" id="ARBA00022801"/>
    </source>
</evidence>
<dbReference type="SUPFAM" id="SSF50249">
    <property type="entry name" value="Nucleic acid-binding proteins"/>
    <property type="match status" value="1"/>
</dbReference>
<dbReference type="GO" id="GO:0019843">
    <property type="term" value="F:rRNA binding"/>
    <property type="evidence" value="ECO:0007669"/>
    <property type="project" value="UniProtKB-KW"/>
</dbReference>
<keyword evidence="3 10" id="KW-0479">Metal-binding</keyword>
<dbReference type="HAMAP" id="MF_01820">
    <property type="entry name" value="GTPase_RsgA"/>
    <property type="match status" value="1"/>
</dbReference>
<gene>
    <name evidence="10 13" type="primary">rsgA</name>
    <name evidence="13" type="ORF">NAG76_08775</name>
</gene>
<feature type="binding site" evidence="10">
    <location>
        <position position="287"/>
    </location>
    <ligand>
        <name>Zn(2+)</name>
        <dbReference type="ChEBI" id="CHEBI:29105"/>
    </ligand>
</feature>
<keyword evidence="7 10" id="KW-0862">Zinc</keyword>
<dbReference type="GO" id="GO:0042274">
    <property type="term" value="P:ribosomal small subunit biogenesis"/>
    <property type="evidence" value="ECO:0007669"/>
    <property type="project" value="UniProtKB-UniRule"/>
</dbReference>
<feature type="domain" description="CP-type G" evidence="12">
    <location>
        <begin position="102"/>
        <end position="259"/>
    </location>
</feature>
<evidence type="ECO:0000256" key="2">
    <source>
        <dbReference type="ARBA" id="ARBA00022517"/>
    </source>
</evidence>
<comment type="cofactor">
    <cofactor evidence="10">
        <name>Zn(2+)</name>
        <dbReference type="ChEBI" id="CHEBI:29105"/>
    </cofactor>
    <text evidence="10">Binds 1 zinc ion per subunit.</text>
</comment>
<evidence type="ECO:0000259" key="12">
    <source>
        <dbReference type="PROSITE" id="PS51721"/>
    </source>
</evidence>
<dbReference type="Gene3D" id="1.10.40.50">
    <property type="entry name" value="Probable gtpase engc, domain 3"/>
    <property type="match status" value="1"/>
</dbReference>
<keyword evidence="2 10" id="KW-0690">Ribosome biogenesis</keyword>
<evidence type="ECO:0000256" key="4">
    <source>
        <dbReference type="ARBA" id="ARBA00022730"/>
    </source>
</evidence>
<dbReference type="GO" id="GO:0005737">
    <property type="term" value="C:cytoplasm"/>
    <property type="evidence" value="ECO:0007669"/>
    <property type="project" value="UniProtKB-SubCell"/>
</dbReference>
<feature type="binding site" evidence="10">
    <location>
        <begin position="149"/>
        <end position="152"/>
    </location>
    <ligand>
        <name>GTP</name>
        <dbReference type="ChEBI" id="CHEBI:37565"/>
    </ligand>
</feature>
<dbReference type="GO" id="GO:0046872">
    <property type="term" value="F:metal ion binding"/>
    <property type="evidence" value="ECO:0007669"/>
    <property type="project" value="UniProtKB-KW"/>
</dbReference>
<comment type="similarity">
    <text evidence="10">Belongs to the TRAFAC class YlqF/YawG GTPase family. RsgA subfamily.</text>
</comment>
<feature type="binding site" evidence="10">
    <location>
        <position position="282"/>
    </location>
    <ligand>
        <name>Zn(2+)</name>
        <dbReference type="ChEBI" id="CHEBI:29105"/>
    </ligand>
</feature>
<evidence type="ECO:0000256" key="1">
    <source>
        <dbReference type="ARBA" id="ARBA00022490"/>
    </source>
</evidence>
<protein>
    <recommendedName>
        <fullName evidence="10">Small ribosomal subunit biogenesis GTPase RsgA</fullName>
        <ecNumber evidence="10">3.6.1.-</ecNumber>
    </recommendedName>
</protein>
<dbReference type="InterPro" id="IPR012340">
    <property type="entry name" value="NA-bd_OB-fold"/>
</dbReference>
<comment type="subcellular location">
    <subcellularLocation>
        <location evidence="10">Cytoplasm</location>
    </subcellularLocation>
</comment>
<sequence length="355" mass="39671">MKLEDLGWNPYFENQIAEKNYSRNQLGRVVAEYKHLYKVHSEDGEYLAEVTGKLRHQATNRAMFPAVGDWVVVRELVGESKKLIQEILPRHSKFSRKVAGGVTEEQIVAANVDTLFLVNALNHDFNVRRIERALILAWEGGAQPVIILSKGDLCDDIASKISEVESVALGVPTHVITAIEEDGCEAVRQYIQPGKTIALIGSSGVGKSTLINRILGEEIQRVNEVREGDDRGKHTTTHRQLLLIPEGGIIMDTPGMRELQLWDADDGVTSTFEDVDNLIAQCRFNDCNHNNEPGCAINAALSSGELAQSRYNNYLKMNRELAYINSKASDNLKHVQKSKGKQISMFLKSKNKEIY</sequence>
<keyword evidence="8 10" id="KW-0694">RNA-binding</keyword>
<dbReference type="SUPFAM" id="SSF52540">
    <property type="entry name" value="P-loop containing nucleoside triphosphate hydrolases"/>
    <property type="match status" value="1"/>
</dbReference>
<dbReference type="KEGG" id="plig:NAG76_08775"/>
<keyword evidence="1 10" id="KW-0963">Cytoplasm</keyword>